<accession>A0ABP9HPJ8</accession>
<dbReference type="Proteomes" id="UP001500466">
    <property type="component" value="Unassembled WGS sequence"/>
</dbReference>
<feature type="region of interest" description="Disordered" evidence="1">
    <location>
        <begin position="55"/>
        <end position="165"/>
    </location>
</feature>
<proteinExistence type="predicted"/>
<keyword evidence="3" id="KW-1185">Reference proteome</keyword>
<gene>
    <name evidence="2" type="ORF">GCM10023205_47540</name>
</gene>
<protein>
    <submittedName>
        <fullName evidence="2">Uncharacterized protein</fullName>
    </submittedName>
</protein>
<feature type="compositionally biased region" description="Low complexity" evidence="1">
    <location>
        <begin position="144"/>
        <end position="155"/>
    </location>
</feature>
<evidence type="ECO:0000313" key="2">
    <source>
        <dbReference type="EMBL" id="GAA4975173.1"/>
    </source>
</evidence>
<sequence>MGAPAGGKAGEVWWGGEGCPASLLLSFRGAARRGSPRYGHTDKVDQRIHVAENRGIAAKRAETGSGRRATGAVERRRGPRLLDVAGRGQDPHDVSDVERGGPPRCGTGAPGAHSPPYDACGPPCGGSGDRQGRYHPNAAHHPQRSAPPERAAARANCRQTEPASEMPAAALPCFALPRRPAFGATNEGRR</sequence>
<dbReference type="EMBL" id="BAABHS010000017">
    <property type="protein sequence ID" value="GAA4975173.1"/>
    <property type="molecule type" value="Genomic_DNA"/>
</dbReference>
<evidence type="ECO:0000256" key="1">
    <source>
        <dbReference type="SAM" id="MobiDB-lite"/>
    </source>
</evidence>
<organism evidence="2 3">
    <name type="scientific">Yinghuangia aomiensis</name>
    <dbReference type="NCBI Taxonomy" id="676205"/>
    <lineage>
        <taxon>Bacteria</taxon>
        <taxon>Bacillati</taxon>
        <taxon>Actinomycetota</taxon>
        <taxon>Actinomycetes</taxon>
        <taxon>Kitasatosporales</taxon>
        <taxon>Streptomycetaceae</taxon>
        <taxon>Yinghuangia</taxon>
    </lineage>
</organism>
<evidence type="ECO:0000313" key="3">
    <source>
        <dbReference type="Proteomes" id="UP001500466"/>
    </source>
</evidence>
<reference evidence="3" key="1">
    <citation type="journal article" date="2019" name="Int. J. Syst. Evol. Microbiol.">
        <title>The Global Catalogue of Microorganisms (GCM) 10K type strain sequencing project: providing services to taxonomists for standard genome sequencing and annotation.</title>
        <authorList>
            <consortium name="The Broad Institute Genomics Platform"/>
            <consortium name="The Broad Institute Genome Sequencing Center for Infectious Disease"/>
            <person name="Wu L."/>
            <person name="Ma J."/>
        </authorList>
    </citation>
    <scope>NUCLEOTIDE SEQUENCE [LARGE SCALE GENOMIC DNA]</scope>
    <source>
        <strain evidence="3">JCM 17986</strain>
    </source>
</reference>
<name>A0ABP9HPJ8_9ACTN</name>
<comment type="caution">
    <text evidence="2">The sequence shown here is derived from an EMBL/GenBank/DDBJ whole genome shotgun (WGS) entry which is preliminary data.</text>
</comment>
<feature type="compositionally biased region" description="Basic and acidic residues" evidence="1">
    <location>
        <begin position="89"/>
        <end position="101"/>
    </location>
</feature>